<sequence>MEMRSKAESRMSEELLKSLFLQRLPTHMQGILSIWNDQLEELTEMADDIIAAVGHTSLIHPMDTENQDLKTMLVDISSHWSRLVKRKRSNSHGQERRFRRLSARKKSCNQEHCW</sequence>
<proteinExistence type="predicted"/>
<evidence type="ECO:0000313" key="2">
    <source>
        <dbReference type="EMBL" id="GFS31955.1"/>
    </source>
</evidence>
<comment type="caution">
    <text evidence="2">The sequence shown here is derived from an EMBL/GenBank/DDBJ whole genome shotgun (WGS) entry which is preliminary data.</text>
</comment>
<evidence type="ECO:0000256" key="1">
    <source>
        <dbReference type="SAM" id="MobiDB-lite"/>
    </source>
</evidence>
<feature type="region of interest" description="Disordered" evidence="1">
    <location>
        <begin position="85"/>
        <end position="114"/>
    </location>
</feature>
<evidence type="ECO:0000313" key="3">
    <source>
        <dbReference type="Proteomes" id="UP000887013"/>
    </source>
</evidence>
<dbReference type="EMBL" id="BMAW01087860">
    <property type="protein sequence ID" value="GFS31955.1"/>
    <property type="molecule type" value="Genomic_DNA"/>
</dbReference>
<protein>
    <submittedName>
        <fullName evidence="2">Retrovirus-related Pol polyprotein from transposon 297</fullName>
    </submittedName>
</protein>
<accession>A0A8X6M8S4</accession>
<dbReference type="OrthoDB" id="6436410at2759"/>
<name>A0A8X6M8S4_NEPPI</name>
<dbReference type="AlphaFoldDB" id="A0A8X6M8S4"/>
<dbReference type="PANTHER" id="PTHR33327:SF3">
    <property type="entry name" value="RNA-DIRECTED DNA POLYMERASE"/>
    <property type="match status" value="1"/>
</dbReference>
<reference evidence="2" key="1">
    <citation type="submission" date="2020-08" db="EMBL/GenBank/DDBJ databases">
        <title>Multicomponent nature underlies the extraordinary mechanical properties of spider dragline silk.</title>
        <authorList>
            <person name="Kono N."/>
            <person name="Nakamura H."/>
            <person name="Mori M."/>
            <person name="Yoshida Y."/>
            <person name="Ohtoshi R."/>
            <person name="Malay A.D."/>
            <person name="Moran D.A.P."/>
            <person name="Tomita M."/>
            <person name="Numata K."/>
            <person name="Arakawa K."/>
        </authorList>
    </citation>
    <scope>NUCLEOTIDE SEQUENCE</scope>
</reference>
<keyword evidence="3" id="KW-1185">Reference proteome</keyword>
<dbReference type="PANTHER" id="PTHR33327">
    <property type="entry name" value="ENDONUCLEASE"/>
    <property type="match status" value="1"/>
</dbReference>
<organism evidence="2 3">
    <name type="scientific">Nephila pilipes</name>
    <name type="common">Giant wood spider</name>
    <name type="synonym">Nephila maculata</name>
    <dbReference type="NCBI Taxonomy" id="299642"/>
    <lineage>
        <taxon>Eukaryota</taxon>
        <taxon>Metazoa</taxon>
        <taxon>Ecdysozoa</taxon>
        <taxon>Arthropoda</taxon>
        <taxon>Chelicerata</taxon>
        <taxon>Arachnida</taxon>
        <taxon>Araneae</taxon>
        <taxon>Araneomorphae</taxon>
        <taxon>Entelegynae</taxon>
        <taxon>Araneoidea</taxon>
        <taxon>Nephilidae</taxon>
        <taxon>Nephila</taxon>
    </lineage>
</organism>
<feature type="compositionally biased region" description="Basic residues" evidence="1">
    <location>
        <begin position="97"/>
        <end position="107"/>
    </location>
</feature>
<dbReference type="Proteomes" id="UP000887013">
    <property type="component" value="Unassembled WGS sequence"/>
</dbReference>
<gene>
    <name evidence="2" type="primary">pol_2183</name>
    <name evidence="2" type="ORF">NPIL_541101</name>
</gene>